<dbReference type="EMBL" id="FPHR01000006">
    <property type="protein sequence ID" value="SFV76749.1"/>
    <property type="molecule type" value="Genomic_DNA"/>
</dbReference>
<dbReference type="AlphaFoldDB" id="A0A1W1D811"/>
<sequence length="50" mass="5785">MPIVILIGSFEALAPNINVTLNNKKIVYLNQGIIHFNIEKCYNHYENHMV</sequence>
<protein>
    <submittedName>
        <fullName evidence="1">Uncharacterized protein</fullName>
    </submittedName>
</protein>
<organism evidence="1">
    <name type="scientific">hydrothermal vent metagenome</name>
    <dbReference type="NCBI Taxonomy" id="652676"/>
    <lineage>
        <taxon>unclassified sequences</taxon>
        <taxon>metagenomes</taxon>
        <taxon>ecological metagenomes</taxon>
    </lineage>
</organism>
<reference evidence="1" key="1">
    <citation type="submission" date="2016-10" db="EMBL/GenBank/DDBJ databases">
        <authorList>
            <person name="de Groot N.N."/>
        </authorList>
    </citation>
    <scope>NUCLEOTIDE SEQUENCE</scope>
</reference>
<proteinExistence type="predicted"/>
<evidence type="ECO:0000313" key="1">
    <source>
        <dbReference type="EMBL" id="SFV76749.1"/>
    </source>
</evidence>
<name>A0A1W1D811_9ZZZZ</name>
<accession>A0A1W1D811</accession>
<gene>
    <name evidence="1" type="ORF">MNB_SUP05-4-408</name>
</gene>